<organism evidence="2 3">
    <name type="scientific">Malaciobacter molluscorum LMG 25693</name>
    <dbReference type="NCBI Taxonomy" id="870501"/>
    <lineage>
        <taxon>Bacteria</taxon>
        <taxon>Pseudomonadati</taxon>
        <taxon>Campylobacterota</taxon>
        <taxon>Epsilonproteobacteria</taxon>
        <taxon>Campylobacterales</taxon>
        <taxon>Arcobacteraceae</taxon>
        <taxon>Malaciobacter</taxon>
    </lineage>
</organism>
<reference evidence="1 4" key="2">
    <citation type="submission" date="2018-08" db="EMBL/GenBank/DDBJ databases">
        <title>Complete genome of the Arcobacter molluscorum type strain LMG 25693.</title>
        <authorList>
            <person name="Miller W.G."/>
            <person name="Yee E."/>
            <person name="Bono J.L."/>
        </authorList>
    </citation>
    <scope>NUCLEOTIDE SEQUENCE [LARGE SCALE GENOMIC DNA]</scope>
    <source>
        <strain evidence="1 4">CECT 7696</strain>
    </source>
</reference>
<proteinExistence type="predicted"/>
<dbReference type="RefSeq" id="WP_099341834.1">
    <property type="nucleotide sequence ID" value="NZ_CP032098.1"/>
</dbReference>
<evidence type="ECO:0000313" key="2">
    <source>
        <dbReference type="EMBL" id="PHO18776.1"/>
    </source>
</evidence>
<sequence>MEMLLNEYDMVVGAKFDNGTIQDYVDDKNTYGLVRIEDSTANWFLYNEIDSDNESKKLYKDVTQKEHFIHDEFGEKIVLFNKVGKVSFEDFIKKINEYIDDGLGQII</sequence>
<reference evidence="2 3" key="1">
    <citation type="submission" date="2017-09" db="EMBL/GenBank/DDBJ databases">
        <title>Arcobacter canalis sp. nov., a new species isolated from a water canal contaminated with urban sewage.</title>
        <authorList>
            <person name="Perez-Cataluna A."/>
            <person name="Salas-Masso N."/>
            <person name="Figueras M.J."/>
        </authorList>
    </citation>
    <scope>NUCLEOTIDE SEQUENCE [LARGE SCALE GENOMIC DNA]</scope>
    <source>
        <strain evidence="2 3">F98-3</strain>
    </source>
</reference>
<protein>
    <submittedName>
        <fullName evidence="2">Uncharacterized protein</fullName>
    </submittedName>
</protein>
<dbReference type="Proteomes" id="UP000221222">
    <property type="component" value="Unassembled WGS sequence"/>
</dbReference>
<dbReference type="AlphaFoldDB" id="A0A2G1DKD6"/>
<dbReference type="Proteomes" id="UP000262712">
    <property type="component" value="Chromosome"/>
</dbReference>
<evidence type="ECO:0000313" key="4">
    <source>
        <dbReference type="Proteomes" id="UP000262712"/>
    </source>
</evidence>
<dbReference type="KEGG" id="amol:AMOL_1986"/>
<evidence type="ECO:0000313" key="1">
    <source>
        <dbReference type="EMBL" id="AXX92946.1"/>
    </source>
</evidence>
<dbReference type="EMBL" id="NXFY01000004">
    <property type="protein sequence ID" value="PHO18776.1"/>
    <property type="molecule type" value="Genomic_DNA"/>
</dbReference>
<name>A0A2G1DKD6_9BACT</name>
<dbReference type="EMBL" id="CP032098">
    <property type="protein sequence ID" value="AXX92946.1"/>
    <property type="molecule type" value="Genomic_DNA"/>
</dbReference>
<accession>A0A2G1DKD6</accession>
<evidence type="ECO:0000313" key="3">
    <source>
        <dbReference type="Proteomes" id="UP000221222"/>
    </source>
</evidence>
<gene>
    <name evidence="1" type="ORF">AMOL_1986</name>
    <name evidence="2" type="ORF">CPU12_04235</name>
</gene>
<keyword evidence="3" id="KW-1185">Reference proteome</keyword>